<comment type="caution">
    <text evidence="2">The sequence shown here is derived from an EMBL/GenBank/DDBJ whole genome shotgun (WGS) entry which is preliminary data.</text>
</comment>
<dbReference type="AlphaFoldDB" id="A0A2T7A129"/>
<keyword evidence="1" id="KW-0812">Transmembrane</keyword>
<organism evidence="2 3">
    <name type="scientific">Tuber borchii</name>
    <name type="common">White truffle</name>
    <dbReference type="NCBI Taxonomy" id="42251"/>
    <lineage>
        <taxon>Eukaryota</taxon>
        <taxon>Fungi</taxon>
        <taxon>Dikarya</taxon>
        <taxon>Ascomycota</taxon>
        <taxon>Pezizomycotina</taxon>
        <taxon>Pezizomycetes</taxon>
        <taxon>Pezizales</taxon>
        <taxon>Tuberaceae</taxon>
        <taxon>Tuber</taxon>
    </lineage>
</organism>
<proteinExistence type="predicted"/>
<feature type="transmembrane region" description="Helical" evidence="1">
    <location>
        <begin position="25"/>
        <end position="44"/>
    </location>
</feature>
<feature type="transmembrane region" description="Helical" evidence="1">
    <location>
        <begin position="56"/>
        <end position="78"/>
    </location>
</feature>
<keyword evidence="1" id="KW-1133">Transmembrane helix</keyword>
<dbReference type="Proteomes" id="UP000244722">
    <property type="component" value="Unassembled WGS sequence"/>
</dbReference>
<keyword evidence="1" id="KW-0472">Membrane</keyword>
<evidence type="ECO:0000313" key="3">
    <source>
        <dbReference type="Proteomes" id="UP000244722"/>
    </source>
</evidence>
<keyword evidence="3" id="KW-1185">Reference proteome</keyword>
<evidence type="ECO:0000313" key="2">
    <source>
        <dbReference type="EMBL" id="PUU81385.1"/>
    </source>
</evidence>
<protein>
    <submittedName>
        <fullName evidence="2">Uncharacterized protein</fullName>
    </submittedName>
</protein>
<dbReference type="EMBL" id="NESQ01000046">
    <property type="protein sequence ID" value="PUU81385.1"/>
    <property type="molecule type" value="Genomic_DNA"/>
</dbReference>
<accession>A0A2T7A129</accession>
<reference evidence="2 3" key="1">
    <citation type="submission" date="2017-04" db="EMBL/GenBank/DDBJ databases">
        <title>Draft genome sequence of Tuber borchii Vittad., a whitish edible truffle.</title>
        <authorList>
            <consortium name="DOE Joint Genome Institute"/>
            <person name="Murat C."/>
            <person name="Kuo A."/>
            <person name="Barry K.W."/>
            <person name="Clum A."/>
            <person name="Dockter R.B."/>
            <person name="Fauchery L."/>
            <person name="Iotti M."/>
            <person name="Kohler A."/>
            <person name="Labutti K."/>
            <person name="Lindquist E.A."/>
            <person name="Lipzen A."/>
            <person name="Ohm R.A."/>
            <person name="Wang M."/>
            <person name="Grigoriev I.V."/>
            <person name="Zambonelli A."/>
            <person name="Martin F.M."/>
        </authorList>
    </citation>
    <scope>NUCLEOTIDE SEQUENCE [LARGE SCALE GENOMIC DNA]</scope>
    <source>
        <strain evidence="2 3">Tbo3840</strain>
    </source>
</reference>
<sequence length="84" mass="8959">MSWHVKRKLCIPSERSWMREGDKGGGGGGGTIIYSVITVLLLELDSIPVSVGLMDVLCNFFHLPACLVAVSVGGWVAVVPEMDG</sequence>
<evidence type="ECO:0000256" key="1">
    <source>
        <dbReference type="SAM" id="Phobius"/>
    </source>
</evidence>
<gene>
    <name evidence="2" type="ORF">B9Z19DRAFT_1077376</name>
</gene>
<name>A0A2T7A129_TUBBO</name>